<dbReference type="InterPro" id="IPR055348">
    <property type="entry name" value="DctQ"/>
</dbReference>
<name>A0ABT4ZD65_9RHOB</name>
<evidence type="ECO:0000256" key="8">
    <source>
        <dbReference type="ARBA" id="ARBA00038436"/>
    </source>
</evidence>
<dbReference type="PANTHER" id="PTHR35011:SF2">
    <property type="entry name" value="2,3-DIKETO-L-GULONATE TRAP TRANSPORTER SMALL PERMEASE PROTEIN YIAM"/>
    <property type="match status" value="1"/>
</dbReference>
<comment type="subcellular location">
    <subcellularLocation>
        <location evidence="1 9">Cell inner membrane</location>
        <topology evidence="1 9">Multi-pass membrane protein</topology>
    </subcellularLocation>
</comment>
<evidence type="ECO:0000313" key="11">
    <source>
        <dbReference type="EMBL" id="MDB6177291.1"/>
    </source>
</evidence>
<keyword evidence="6 9" id="KW-1133">Transmembrane helix</keyword>
<keyword evidence="12" id="KW-1185">Reference proteome</keyword>
<evidence type="ECO:0000256" key="3">
    <source>
        <dbReference type="ARBA" id="ARBA00022475"/>
    </source>
</evidence>
<comment type="similarity">
    <text evidence="8 9">Belongs to the TRAP transporter small permease family.</text>
</comment>
<dbReference type="InterPro" id="IPR007387">
    <property type="entry name" value="TRAP_DctQ"/>
</dbReference>
<feature type="transmembrane region" description="Helical" evidence="9">
    <location>
        <begin position="134"/>
        <end position="152"/>
    </location>
</feature>
<dbReference type="Pfam" id="PF04290">
    <property type="entry name" value="DctQ"/>
    <property type="match status" value="1"/>
</dbReference>
<comment type="subunit">
    <text evidence="9">The complex comprises the extracytoplasmic solute receptor protein and the two transmembrane proteins.</text>
</comment>
<evidence type="ECO:0000256" key="2">
    <source>
        <dbReference type="ARBA" id="ARBA00022448"/>
    </source>
</evidence>
<gene>
    <name evidence="11" type="ORF">PAF17_07180</name>
</gene>
<sequence>MLHRPFEALVALNTFLIRACTAIIAALLGVIVIVMITAVTMRYGLGNPLSWGDDLSQICLVWLTMLGLVVGMRPGHLAVEGLVQSLPARLEVMILVAIHVMVLAMSLLVVWYGIAFARQGMARIVPSMDWLSQGYIYAAVPVAFALIVPSCLEAALSPFLRRTANDGRA</sequence>
<evidence type="ECO:0000256" key="9">
    <source>
        <dbReference type="RuleBase" id="RU369079"/>
    </source>
</evidence>
<evidence type="ECO:0000256" key="4">
    <source>
        <dbReference type="ARBA" id="ARBA00022519"/>
    </source>
</evidence>
<comment type="function">
    <text evidence="9">Part of the tripartite ATP-independent periplasmic (TRAP) transport system.</text>
</comment>
<proteinExistence type="inferred from homology"/>
<evidence type="ECO:0000259" key="10">
    <source>
        <dbReference type="Pfam" id="PF04290"/>
    </source>
</evidence>
<feature type="domain" description="Tripartite ATP-independent periplasmic transporters DctQ component" evidence="10">
    <location>
        <begin position="31"/>
        <end position="158"/>
    </location>
</feature>
<dbReference type="Proteomes" id="UP001165641">
    <property type="component" value="Unassembled WGS sequence"/>
</dbReference>
<dbReference type="PANTHER" id="PTHR35011">
    <property type="entry name" value="2,3-DIKETO-L-GULONATE TRAP TRANSPORTER SMALL PERMEASE PROTEIN YIAM"/>
    <property type="match status" value="1"/>
</dbReference>
<evidence type="ECO:0000256" key="7">
    <source>
        <dbReference type="ARBA" id="ARBA00023136"/>
    </source>
</evidence>
<dbReference type="RefSeq" id="WP_271888419.1">
    <property type="nucleotide sequence ID" value="NZ_JAQBIE010000008.1"/>
</dbReference>
<organism evidence="11 12">
    <name type="scientific">Paracoccus onchidii</name>
    <dbReference type="NCBI Taxonomy" id="3017813"/>
    <lineage>
        <taxon>Bacteria</taxon>
        <taxon>Pseudomonadati</taxon>
        <taxon>Pseudomonadota</taxon>
        <taxon>Alphaproteobacteria</taxon>
        <taxon>Rhodobacterales</taxon>
        <taxon>Paracoccaceae</taxon>
        <taxon>Paracoccus</taxon>
    </lineage>
</organism>
<keyword evidence="4 9" id="KW-0997">Cell inner membrane</keyword>
<feature type="transmembrane region" description="Helical" evidence="9">
    <location>
        <begin position="55"/>
        <end position="72"/>
    </location>
</feature>
<evidence type="ECO:0000256" key="5">
    <source>
        <dbReference type="ARBA" id="ARBA00022692"/>
    </source>
</evidence>
<evidence type="ECO:0000256" key="6">
    <source>
        <dbReference type="ARBA" id="ARBA00022989"/>
    </source>
</evidence>
<keyword evidence="7 9" id="KW-0472">Membrane</keyword>
<reference evidence="11" key="1">
    <citation type="submission" date="2022-12" db="EMBL/GenBank/DDBJ databases">
        <title>Paracoccus onchidii sp. nov., isolated from a marine invertebrate from the South China Sea.</title>
        <authorList>
            <person name="Xu S."/>
            <person name="Liu Z."/>
            <person name="Xu Y."/>
        </authorList>
    </citation>
    <scope>NUCLEOTIDE SEQUENCE</scope>
    <source>
        <strain evidence="11">Z330</strain>
    </source>
</reference>
<keyword evidence="3" id="KW-1003">Cell membrane</keyword>
<comment type="caution">
    <text evidence="11">The sequence shown here is derived from an EMBL/GenBank/DDBJ whole genome shotgun (WGS) entry which is preliminary data.</text>
</comment>
<keyword evidence="5 9" id="KW-0812">Transmembrane</keyword>
<keyword evidence="2 9" id="KW-0813">Transport</keyword>
<dbReference type="EMBL" id="JAQBIE010000008">
    <property type="protein sequence ID" value="MDB6177291.1"/>
    <property type="molecule type" value="Genomic_DNA"/>
</dbReference>
<feature type="transmembrane region" description="Helical" evidence="9">
    <location>
        <begin position="92"/>
        <end position="114"/>
    </location>
</feature>
<feature type="transmembrane region" description="Helical" evidence="9">
    <location>
        <begin position="21"/>
        <end position="43"/>
    </location>
</feature>
<evidence type="ECO:0000256" key="1">
    <source>
        <dbReference type="ARBA" id="ARBA00004429"/>
    </source>
</evidence>
<protein>
    <recommendedName>
        <fullName evidence="9">TRAP transporter small permease protein</fullName>
    </recommendedName>
</protein>
<evidence type="ECO:0000313" key="12">
    <source>
        <dbReference type="Proteomes" id="UP001165641"/>
    </source>
</evidence>
<accession>A0ABT4ZD65</accession>